<keyword evidence="3" id="KW-1185">Reference proteome</keyword>
<feature type="compositionally biased region" description="Low complexity" evidence="1">
    <location>
        <begin position="340"/>
        <end position="350"/>
    </location>
</feature>
<dbReference type="InterPro" id="IPR028040">
    <property type="entry name" value="TopoVIB-like"/>
</dbReference>
<feature type="region of interest" description="Disordered" evidence="1">
    <location>
        <begin position="324"/>
        <end position="361"/>
    </location>
</feature>
<evidence type="ECO:0000313" key="2">
    <source>
        <dbReference type="Ensembl" id="ENSCMMP00000018034.1"/>
    </source>
</evidence>
<feature type="region of interest" description="Disordered" evidence="1">
    <location>
        <begin position="1"/>
        <end position="26"/>
    </location>
</feature>
<organism evidence="2 3">
    <name type="scientific">Cairina moschata</name>
    <name type="common">Muscovy duck</name>
    <dbReference type="NCBI Taxonomy" id="8855"/>
    <lineage>
        <taxon>Eukaryota</taxon>
        <taxon>Metazoa</taxon>
        <taxon>Chordata</taxon>
        <taxon>Craniata</taxon>
        <taxon>Vertebrata</taxon>
        <taxon>Euteleostomi</taxon>
        <taxon>Archelosauria</taxon>
        <taxon>Archosauria</taxon>
        <taxon>Dinosauria</taxon>
        <taxon>Saurischia</taxon>
        <taxon>Theropoda</taxon>
        <taxon>Coelurosauria</taxon>
        <taxon>Aves</taxon>
        <taxon>Neognathae</taxon>
        <taxon>Galloanserae</taxon>
        <taxon>Anseriformes</taxon>
        <taxon>Anatidae</taxon>
        <taxon>Anatinae</taxon>
        <taxon>Cairina</taxon>
    </lineage>
</organism>
<protein>
    <submittedName>
        <fullName evidence="2">Uncharacterized protein</fullName>
    </submittedName>
</protein>
<proteinExistence type="predicted"/>
<sequence length="361" mass="38425">GGRLNIAGRPRFCWGNGAKQPPPKKKRDFFFGGGVSGYRGPPPAPFCSLPQVCPRPGTPRLDCGELRRFLHRASLVHPEVGGHPWVGGGPGGARCHRHPAHPSVSPPPGGVPPLRQRGRRRGLVRPAPRKRLGGGRAAAAGERAALCEDPSWLADWDQFGCAAAPSTPPAPEEGLLPPDAAYALRPASGSPPGDAPPQTLLLFLFLRHRDPFQPYQAGTRRLLLAHVEPLLGSNHRALTRGVRALLHPLLEELHRRAQGHQRLLRALPVALDALGAVVAASSSARFRRRCLRLMQVADTPALAAAARRSLAEICRRRLLRCTSCDPPAPPEAPEQGEGHPGASPSAGGARDPPPDPQNGGQ</sequence>
<dbReference type="GO" id="GO:0042138">
    <property type="term" value="P:meiotic DNA double-strand break formation"/>
    <property type="evidence" value="ECO:0007669"/>
    <property type="project" value="InterPro"/>
</dbReference>
<reference evidence="2" key="1">
    <citation type="submission" date="2025-08" db="UniProtKB">
        <authorList>
            <consortium name="Ensembl"/>
        </authorList>
    </citation>
    <scope>IDENTIFICATION</scope>
</reference>
<name>A0A8C3CAZ4_CAIMO</name>
<reference evidence="2" key="2">
    <citation type="submission" date="2025-09" db="UniProtKB">
        <authorList>
            <consortium name="Ensembl"/>
        </authorList>
    </citation>
    <scope>IDENTIFICATION</scope>
</reference>
<evidence type="ECO:0000256" key="1">
    <source>
        <dbReference type="SAM" id="MobiDB-lite"/>
    </source>
</evidence>
<dbReference type="PANTHER" id="PTHR14652">
    <property type="entry name" value="TYPE 2 DNA TOPOISOMERASE 6 SUBUNIT B-LIKE"/>
    <property type="match status" value="1"/>
</dbReference>
<evidence type="ECO:0000313" key="3">
    <source>
        <dbReference type="Proteomes" id="UP000694556"/>
    </source>
</evidence>
<dbReference type="AlphaFoldDB" id="A0A8C3CAZ4"/>
<dbReference type="PANTHER" id="PTHR14652:SF2">
    <property type="entry name" value="TYPE 2 DNA TOPOISOMERASE 6 SUBUNIT B-LIKE"/>
    <property type="match status" value="1"/>
</dbReference>
<dbReference type="Proteomes" id="UP000694556">
    <property type="component" value="Unassembled WGS sequence"/>
</dbReference>
<accession>A0A8C3CAZ4</accession>
<dbReference type="Ensembl" id="ENSCMMT00000019796.1">
    <property type="protein sequence ID" value="ENSCMMP00000018034.1"/>
    <property type="gene ID" value="ENSCMMG00000011404.1"/>
</dbReference>
<dbReference type="Pfam" id="PF15091">
    <property type="entry name" value="DUF4554"/>
    <property type="match status" value="1"/>
</dbReference>
<feature type="region of interest" description="Disordered" evidence="1">
    <location>
        <begin position="88"/>
        <end position="117"/>
    </location>
</feature>